<dbReference type="RefSeq" id="XP_003150131.1">
    <property type="nucleotide sequence ID" value="XM_003150083.1"/>
</dbReference>
<protein>
    <submittedName>
        <fullName evidence="2">Uncharacterized protein</fullName>
    </submittedName>
</protein>
<evidence type="ECO:0000256" key="1">
    <source>
        <dbReference type="SAM" id="Phobius"/>
    </source>
</evidence>
<proteinExistence type="predicted"/>
<dbReference type="KEGG" id="loa:LOAG_14588"/>
<keyword evidence="1" id="KW-0472">Membrane</keyword>
<reference evidence="2" key="1">
    <citation type="submission" date="2012-04" db="EMBL/GenBank/DDBJ databases">
        <title>The Genome Sequence of Loa loa.</title>
        <authorList>
            <consortium name="The Broad Institute Genome Sequencing Platform"/>
            <consortium name="Broad Institute Genome Sequencing Center for Infectious Disease"/>
            <person name="Nutman T.B."/>
            <person name="Fink D.L."/>
            <person name="Russ C."/>
            <person name="Young S."/>
            <person name="Zeng Q."/>
            <person name="Gargeya S."/>
            <person name="Alvarado L."/>
            <person name="Berlin A."/>
            <person name="Chapman S.B."/>
            <person name="Chen Z."/>
            <person name="Freedman E."/>
            <person name="Gellesch M."/>
            <person name="Goldberg J."/>
            <person name="Griggs A."/>
            <person name="Gujja S."/>
            <person name="Heilman E.R."/>
            <person name="Heiman D."/>
            <person name="Howarth C."/>
            <person name="Mehta T."/>
            <person name="Neiman D."/>
            <person name="Pearson M."/>
            <person name="Roberts A."/>
            <person name="Saif S."/>
            <person name="Shea T."/>
            <person name="Shenoy N."/>
            <person name="Sisk P."/>
            <person name="Stolte C."/>
            <person name="Sykes S."/>
            <person name="White J."/>
            <person name="Yandava C."/>
            <person name="Haas B."/>
            <person name="Henn M.R."/>
            <person name="Nusbaum C."/>
            <person name="Birren B."/>
        </authorList>
    </citation>
    <scope>NUCLEOTIDE SEQUENCE [LARGE SCALE GENOMIC DNA]</scope>
</reference>
<dbReference type="InParanoid" id="A0A1S0TI05"/>
<dbReference type="GeneID" id="9952068"/>
<dbReference type="EMBL" id="JH712363">
    <property type="protein sequence ID" value="EFO13938.1"/>
    <property type="molecule type" value="Genomic_DNA"/>
</dbReference>
<sequence length="132" mass="15029">MVVYMVVWLYVIIYGVTFKWVFPPEDCIILSGEYATNFIPMKFNFGNPLYVFCLSEIFSPIKSHRVELVNHLNNNIPHPQSRVSHTAILHEQSYSCNISIPFYPTGTVSFGNSHACQRAHRVGTQADATYIA</sequence>
<organism evidence="2">
    <name type="scientific">Loa loa</name>
    <name type="common">Eye worm</name>
    <name type="synonym">Filaria loa</name>
    <dbReference type="NCBI Taxonomy" id="7209"/>
    <lineage>
        <taxon>Eukaryota</taxon>
        <taxon>Metazoa</taxon>
        <taxon>Ecdysozoa</taxon>
        <taxon>Nematoda</taxon>
        <taxon>Chromadorea</taxon>
        <taxon>Rhabditida</taxon>
        <taxon>Spirurina</taxon>
        <taxon>Spiruromorpha</taxon>
        <taxon>Filarioidea</taxon>
        <taxon>Onchocercidae</taxon>
        <taxon>Loa</taxon>
    </lineage>
</organism>
<keyword evidence="1" id="KW-0812">Transmembrane</keyword>
<dbReference type="CTD" id="9952068"/>
<feature type="transmembrane region" description="Helical" evidence="1">
    <location>
        <begin position="6"/>
        <end position="22"/>
    </location>
</feature>
<accession>A0A1S0TI05</accession>
<name>A0A1S0TI05_LOALO</name>
<evidence type="ECO:0000313" key="2">
    <source>
        <dbReference type="EMBL" id="EFO13938.1"/>
    </source>
</evidence>
<gene>
    <name evidence="2" type="ORF">LOAG_14588</name>
</gene>
<dbReference type="AlphaFoldDB" id="A0A1S0TI05"/>
<keyword evidence="1" id="KW-1133">Transmembrane helix</keyword>